<evidence type="ECO:0000313" key="3">
    <source>
        <dbReference type="Proteomes" id="UP000627092"/>
    </source>
</evidence>
<dbReference type="Proteomes" id="UP000627092">
    <property type="component" value="Chromosome"/>
</dbReference>
<dbReference type="AlphaFoldDB" id="A0A9E6TAQ1"/>
<dbReference type="InterPro" id="IPR007421">
    <property type="entry name" value="Schlafen_AlbA_2_dom"/>
</dbReference>
<evidence type="ECO:0000259" key="1">
    <source>
        <dbReference type="Pfam" id="PF04326"/>
    </source>
</evidence>
<sequence>MEIGDEWVEAFFSAVDNNNVLKRRESSTVEFKLVFDWTVKEFRSNIARTAAAFANRDGGVIVFGVADQPHTLVGIDNFENIDDADISTFLNEHFAPSIEFSRYTVNIDDLILGVLRIESARTKPIVCIKDSAKTFDSDIYYRYSGRSSKIKSSDLFLLLQEGREAAQRKWVDLLTGAVKIGVDNIGLLNIASGELKSSNNNTFLIDESILDKIKILDKFSEEETGAPAVRVIGDVIDGVKIIERARNIHEEDVYLAFLTEKLQAPPLDYISSILRMNSEYYPIYYFLNESGTDKNKREEAISALVSRFKVKQKIISRLHNDLHLEQKRKSYSISNTPLGLQRRAYLQVYQSGDDIQIESDAQCKVALEAIFSLDTDEFDDTHVKSQLFKMYEHFYPFTSEATNYLFRWALTYLDNKQNK</sequence>
<dbReference type="RefSeq" id="WP_186624490.1">
    <property type="nucleotide sequence ID" value="NZ_CP077090.1"/>
</dbReference>
<dbReference type="GO" id="GO:0005524">
    <property type="term" value="F:ATP binding"/>
    <property type="evidence" value="ECO:0007669"/>
    <property type="project" value="UniProtKB-KW"/>
</dbReference>
<keyword evidence="2" id="KW-0547">Nucleotide-binding</keyword>
<organism evidence="2 3">
    <name type="scientific">Pseudomonas zeae</name>
    <dbReference type="NCBI Taxonomy" id="2745510"/>
    <lineage>
        <taxon>Bacteria</taxon>
        <taxon>Pseudomonadati</taxon>
        <taxon>Pseudomonadota</taxon>
        <taxon>Gammaproteobacteria</taxon>
        <taxon>Pseudomonadales</taxon>
        <taxon>Pseudomonadaceae</taxon>
        <taxon>Pseudomonas</taxon>
    </lineage>
</organism>
<keyword evidence="2" id="KW-0067">ATP-binding</keyword>
<dbReference type="KEGG" id="pze:HU754_024480"/>
<gene>
    <name evidence="2" type="ORF">HU754_024480</name>
</gene>
<dbReference type="EMBL" id="CP077090">
    <property type="protein sequence ID" value="QXI10925.1"/>
    <property type="molecule type" value="Genomic_DNA"/>
</dbReference>
<accession>A0A9E6TAQ1</accession>
<name>A0A9E6TAQ1_9PSED</name>
<dbReference type="Gene3D" id="3.30.950.30">
    <property type="entry name" value="Schlafen, AAA domain"/>
    <property type="match status" value="1"/>
</dbReference>
<proteinExistence type="predicted"/>
<reference evidence="2" key="2">
    <citation type="journal article" date="2021" name="Microorganisms">
        <title>The Ever-Expanding Pseudomonas Genus: Description of 43 New Species and Partition of the Pseudomonas putida Group.</title>
        <authorList>
            <person name="Girard L."/>
            <person name="Lood C."/>
            <person name="Hofte M."/>
            <person name="Vandamme P."/>
            <person name="Rokni-Zadeh H."/>
            <person name="van Noort V."/>
            <person name="Lavigne R."/>
            <person name="De Mot R."/>
        </authorList>
    </citation>
    <scope>NUCLEOTIDE SEQUENCE</scope>
    <source>
        <strain evidence="2">OE 48.2</strain>
    </source>
</reference>
<dbReference type="Pfam" id="PF04326">
    <property type="entry name" value="SLFN_AlbA_2"/>
    <property type="match status" value="1"/>
</dbReference>
<reference evidence="2" key="1">
    <citation type="journal article" date="2020" name="Microorganisms">
        <title>Reliable Identification of Environmental Pseudomonas Isolates Using the rpoD Gene.</title>
        <authorList>
            <consortium name="The Broad Institute Genome Sequencing Platform"/>
            <person name="Girard L."/>
            <person name="Lood C."/>
            <person name="Rokni-Zadeh H."/>
            <person name="van Noort V."/>
            <person name="Lavigne R."/>
            <person name="De Mot R."/>
        </authorList>
    </citation>
    <scope>NUCLEOTIDE SEQUENCE</scope>
    <source>
        <strain evidence="2">OE 48.2</strain>
    </source>
</reference>
<dbReference type="InterPro" id="IPR038461">
    <property type="entry name" value="Schlafen_AlbA_2_dom_sf"/>
</dbReference>
<evidence type="ECO:0000313" key="2">
    <source>
        <dbReference type="EMBL" id="QXI10925.1"/>
    </source>
</evidence>
<feature type="domain" description="Schlafen AlbA-2" evidence="1">
    <location>
        <begin position="25"/>
        <end position="150"/>
    </location>
</feature>
<dbReference type="PANTHER" id="PTHR30595:SF6">
    <property type="entry name" value="SCHLAFEN ALBA-2 DOMAIN-CONTAINING PROTEIN"/>
    <property type="match status" value="1"/>
</dbReference>
<protein>
    <submittedName>
        <fullName evidence="2">ATP-binding protein</fullName>
    </submittedName>
</protein>
<dbReference type="PANTHER" id="PTHR30595">
    <property type="entry name" value="GLPR-RELATED TRANSCRIPTIONAL REPRESSOR"/>
    <property type="match status" value="1"/>
</dbReference>